<gene>
    <name evidence="1" type="ORF">FQ154_16285</name>
</gene>
<sequence length="803" mass="87583">MSAQVQEIPDISTTHDLDARRVQFGPHMARVAGLESTRLAIGCPLAAATAAEIHEIEELVLAAGQETGELLFRLVPSLDQDKGLRREVLALRRETKRESPRIDESVINRIAVAGADHNTLRALHAWNSLATKAKSLRERFSDEVHSEVQQANEVLQRLRADEGFLTAVADSSPSFAANPGDRTLSPGRRDTRTVLSYASRAARKTSPFGRLTTVSLAGAGASKQQAEAAVVSQSYVHAWLWVLARDEETSALFQFELLDTGGFDPVAEAVSIPELITHGDIVWKTSSRASLRGFAEVWNALQAHGNRWDLPPLLAAIGGSDPFATFMRFLEAGILYPVAPWDYKEPNAWRVLADLVEDNAPQSRAAGEIAELSERISLYLASSGSSRGTLKTDLAAHAEQLLARRGVPEDRRRFQIYLDVAETAVDTTLPGATSKSLESFGAELAARIQQRASYPLLVARFVETYGVSGKCSEAWRWLVEAAHDQGFCAQLQALHHRAGDGAARLGPSMPLPNTAVVFQTSEDPYAALIINQSHAGTGSVMARFAHVLDGSDGQLKQWASVLAHGGSAVEFVPSFEVNGLQSVSKGSLRRLVRPDDFPMKSALDEVTMTSMVIRHDVETDSLVFYAPDGETIVPLYMGIVPSHLLSGVDRLLATIADPWLLPRPGDAPFSRLEDQQRVVARPRKDLDGVVLSRAHWSVPLGELPTLSGTDEELVRNWTVWRRNQGIPSEVFVRFVRSTQSFSPADRKPIWVDLTSAHALSALCTALPKDALGVRLTEALPTGASLESQGDRAVEHLLFMTFAK</sequence>
<name>A0A5B0E5E4_9MICC</name>
<protein>
    <recommendedName>
        <fullName evidence="3">Lantibiotic dehydratase N-terminal domain-containing protein</fullName>
    </recommendedName>
</protein>
<dbReference type="RefSeq" id="WP_149620546.1">
    <property type="nucleotide sequence ID" value="NZ_VOBL01000020.1"/>
</dbReference>
<reference evidence="1 2" key="1">
    <citation type="submission" date="2019-07" db="EMBL/GenBank/DDBJ databases">
        <title>Analysis of the biochemical properties, biological activity and biotechnological potential of siderophores and biosurfactants produced by Antarctic psychrotolerant bacteria.</title>
        <authorList>
            <person name="Styczynski M."/>
            <person name="Krucon T."/>
            <person name="Decewicz P."/>
            <person name="Dziewit L."/>
        </authorList>
    </citation>
    <scope>NUCLEOTIDE SEQUENCE [LARGE SCALE GENOMIC DNA]</scope>
    <source>
        <strain evidence="1 2">ANT_H27</strain>
    </source>
</reference>
<dbReference type="EMBL" id="VOBL01000020">
    <property type="protein sequence ID" value="KAA0974194.1"/>
    <property type="molecule type" value="Genomic_DNA"/>
</dbReference>
<proteinExistence type="predicted"/>
<dbReference type="OrthoDB" id="2442707at2"/>
<organism evidence="1 2">
    <name type="scientific">Paeniglutamicibacter gangotriensis</name>
    <dbReference type="NCBI Taxonomy" id="254787"/>
    <lineage>
        <taxon>Bacteria</taxon>
        <taxon>Bacillati</taxon>
        <taxon>Actinomycetota</taxon>
        <taxon>Actinomycetes</taxon>
        <taxon>Micrococcales</taxon>
        <taxon>Micrococcaceae</taxon>
        <taxon>Paeniglutamicibacter</taxon>
    </lineage>
</organism>
<evidence type="ECO:0000313" key="1">
    <source>
        <dbReference type="EMBL" id="KAA0974194.1"/>
    </source>
</evidence>
<comment type="caution">
    <text evidence="1">The sequence shown here is derived from an EMBL/GenBank/DDBJ whole genome shotgun (WGS) entry which is preliminary data.</text>
</comment>
<evidence type="ECO:0000313" key="2">
    <source>
        <dbReference type="Proteomes" id="UP000323856"/>
    </source>
</evidence>
<dbReference type="Proteomes" id="UP000323856">
    <property type="component" value="Unassembled WGS sequence"/>
</dbReference>
<evidence type="ECO:0008006" key="3">
    <source>
        <dbReference type="Google" id="ProtNLM"/>
    </source>
</evidence>
<accession>A0A5B0E5E4</accession>
<dbReference type="AlphaFoldDB" id="A0A5B0E5E4"/>